<evidence type="ECO:0000313" key="3">
    <source>
        <dbReference type="Proteomes" id="UP000825729"/>
    </source>
</evidence>
<protein>
    <recommendedName>
        <fullName evidence="1">Aminotransferase-like plant mobile domain-containing protein</fullName>
    </recommendedName>
</protein>
<dbReference type="Proteomes" id="UP000825729">
    <property type="component" value="Unassembled WGS sequence"/>
</dbReference>
<feature type="domain" description="Aminotransferase-like plant mobile" evidence="1">
    <location>
        <begin position="60"/>
        <end position="108"/>
    </location>
</feature>
<reference evidence="2 3" key="1">
    <citation type="submission" date="2021-07" db="EMBL/GenBank/DDBJ databases">
        <title>The Aristolochia fimbriata genome: insights into angiosperm evolution, floral development and chemical biosynthesis.</title>
        <authorList>
            <person name="Jiao Y."/>
        </authorList>
    </citation>
    <scope>NUCLEOTIDE SEQUENCE [LARGE SCALE GENOMIC DNA]</scope>
    <source>
        <strain evidence="2">IBCAS-2021</strain>
        <tissue evidence="2">Leaf</tissue>
    </source>
</reference>
<sequence length="108" mass="12541">MHHSVRRVGFEKLDDAMMYTLVRTVMMADTLLYDQASHRSEAILRGEMNECLLPYIEAAGFGALVRVQWLRLDKPLITSLVERWRRETNTFYLAYGEMTIALEDVSVL</sequence>
<evidence type="ECO:0000313" key="2">
    <source>
        <dbReference type="EMBL" id="KAG9458253.1"/>
    </source>
</evidence>
<gene>
    <name evidence="2" type="ORF">H6P81_002761</name>
</gene>
<dbReference type="GO" id="GO:0010073">
    <property type="term" value="P:meristem maintenance"/>
    <property type="evidence" value="ECO:0007669"/>
    <property type="project" value="InterPro"/>
</dbReference>
<dbReference type="PANTHER" id="PTHR46033">
    <property type="entry name" value="PROTEIN MAIN-LIKE 2"/>
    <property type="match status" value="1"/>
</dbReference>
<evidence type="ECO:0000259" key="1">
    <source>
        <dbReference type="Pfam" id="PF10536"/>
    </source>
</evidence>
<dbReference type="EMBL" id="JAINDJ010000002">
    <property type="protein sequence ID" value="KAG9458253.1"/>
    <property type="molecule type" value="Genomic_DNA"/>
</dbReference>
<dbReference type="Pfam" id="PF10536">
    <property type="entry name" value="PMD"/>
    <property type="match status" value="1"/>
</dbReference>
<accession>A0AAV7FF79</accession>
<organism evidence="2 3">
    <name type="scientific">Aristolochia fimbriata</name>
    <name type="common">White veined hardy Dutchman's pipe vine</name>
    <dbReference type="NCBI Taxonomy" id="158543"/>
    <lineage>
        <taxon>Eukaryota</taxon>
        <taxon>Viridiplantae</taxon>
        <taxon>Streptophyta</taxon>
        <taxon>Embryophyta</taxon>
        <taxon>Tracheophyta</taxon>
        <taxon>Spermatophyta</taxon>
        <taxon>Magnoliopsida</taxon>
        <taxon>Magnoliidae</taxon>
        <taxon>Piperales</taxon>
        <taxon>Aristolochiaceae</taxon>
        <taxon>Aristolochia</taxon>
    </lineage>
</organism>
<keyword evidence="3" id="KW-1185">Reference proteome</keyword>
<dbReference type="AlphaFoldDB" id="A0AAV7FF79"/>
<name>A0AAV7FF79_ARIFI</name>
<dbReference type="PANTHER" id="PTHR46033:SF8">
    <property type="entry name" value="PROTEIN MAINTENANCE OF MERISTEMS-LIKE"/>
    <property type="match status" value="1"/>
</dbReference>
<dbReference type="InterPro" id="IPR019557">
    <property type="entry name" value="AminoTfrase-like_pln_mobile"/>
</dbReference>
<proteinExistence type="predicted"/>
<comment type="caution">
    <text evidence="2">The sequence shown here is derived from an EMBL/GenBank/DDBJ whole genome shotgun (WGS) entry which is preliminary data.</text>
</comment>
<dbReference type="InterPro" id="IPR044824">
    <property type="entry name" value="MAIN-like"/>
</dbReference>